<sequence length="470" mass="51254">MEVPADAYILPSHLSKVCLDPLGLCDVENPPVWDVIETSIHVFRSECPPPNIHQLPRLIEDLSYSIHLDGHINTQYLSHFLAERYPDPSSPLAQTTLDAILDAALALPKLFTAHTMCHLGEGHPICELSVAQIQCILAHQILNTLVRPKGNNWGCGFSGWYSEPQALETAVSGYLTALFKYFAQSPIHDATSVTYQYYSQASGTNLESQVDDWMKCSTIQLFDTLTIEPVSSSGVPFPHPSAPSTLVASNKFPGFGPSCTQEELVTAACPPLLLLGAILVNPPVPSNAALLVYGPVPLTHWQGQGREARRTGATITKHHTFLFLDAAELDTSNKIYPDLDLRCILRDLQKLYLGFTALRQQGVMEAASPLWGAGSFGGDPFINTLILAMASARVGLKLHLSVDKERRYSSATSASTEKAQHLLSLLQTLRGRNSLTIGNTVHRLRCLAKAVKTHPEGGVDIVDAFDSDVM</sequence>
<evidence type="ECO:0000313" key="3">
    <source>
        <dbReference type="Proteomes" id="UP000467700"/>
    </source>
</evidence>
<dbReference type="GO" id="GO:1990966">
    <property type="term" value="P:ATP generation from poly-ADP-D-ribose"/>
    <property type="evidence" value="ECO:0007669"/>
    <property type="project" value="TreeGrafter"/>
</dbReference>
<dbReference type="PANTHER" id="PTHR12837">
    <property type="entry name" value="POLY ADP-RIBOSE GLYCOHYDROLASE"/>
    <property type="match status" value="1"/>
</dbReference>
<dbReference type="EMBL" id="CACVBS010000002">
    <property type="protein sequence ID" value="CAA7258756.1"/>
    <property type="molecule type" value="Genomic_DNA"/>
</dbReference>
<dbReference type="AlphaFoldDB" id="A0A8S0WC96"/>
<name>A0A8S0WC96_CYCAE</name>
<protein>
    <recommendedName>
        <fullName evidence="1">PARG catalytic Macro domain-containing protein</fullName>
    </recommendedName>
</protein>
<evidence type="ECO:0000259" key="1">
    <source>
        <dbReference type="Pfam" id="PF05028"/>
    </source>
</evidence>
<keyword evidence="3" id="KW-1185">Reference proteome</keyword>
<dbReference type="InterPro" id="IPR046372">
    <property type="entry name" value="PARG_cat_C"/>
</dbReference>
<organism evidence="2 3">
    <name type="scientific">Cyclocybe aegerita</name>
    <name type="common">Black poplar mushroom</name>
    <name type="synonym">Agrocybe aegerita</name>
    <dbReference type="NCBI Taxonomy" id="1973307"/>
    <lineage>
        <taxon>Eukaryota</taxon>
        <taxon>Fungi</taxon>
        <taxon>Dikarya</taxon>
        <taxon>Basidiomycota</taxon>
        <taxon>Agaricomycotina</taxon>
        <taxon>Agaricomycetes</taxon>
        <taxon>Agaricomycetidae</taxon>
        <taxon>Agaricales</taxon>
        <taxon>Agaricineae</taxon>
        <taxon>Bolbitiaceae</taxon>
        <taxon>Cyclocybe</taxon>
    </lineage>
</organism>
<gene>
    <name evidence="2" type="ORF">AAE3_LOCUS1110</name>
</gene>
<dbReference type="Proteomes" id="UP000467700">
    <property type="component" value="Unassembled WGS sequence"/>
</dbReference>
<dbReference type="GO" id="GO:0009225">
    <property type="term" value="P:nucleotide-sugar metabolic process"/>
    <property type="evidence" value="ECO:0007669"/>
    <property type="project" value="TreeGrafter"/>
</dbReference>
<comment type="caution">
    <text evidence="2">The sequence shown here is derived from an EMBL/GenBank/DDBJ whole genome shotgun (WGS) entry which is preliminary data.</text>
</comment>
<reference evidence="2 3" key="1">
    <citation type="submission" date="2020-01" db="EMBL/GenBank/DDBJ databases">
        <authorList>
            <person name="Gupta K D."/>
        </authorList>
    </citation>
    <scope>NUCLEOTIDE SEQUENCE [LARGE SCALE GENOMIC DNA]</scope>
</reference>
<dbReference type="OrthoDB" id="1937899at2759"/>
<dbReference type="InterPro" id="IPR007724">
    <property type="entry name" value="Poly_GlycHdrlase"/>
</dbReference>
<dbReference type="GO" id="GO:0006282">
    <property type="term" value="P:regulation of DNA repair"/>
    <property type="evidence" value="ECO:0007669"/>
    <property type="project" value="InterPro"/>
</dbReference>
<dbReference type="PANTHER" id="PTHR12837:SF0">
    <property type="entry name" value="POLY(ADP-RIBOSE) GLYCOHYDROLASE"/>
    <property type="match status" value="1"/>
</dbReference>
<feature type="domain" description="PARG catalytic Macro" evidence="1">
    <location>
        <begin position="251"/>
        <end position="400"/>
    </location>
</feature>
<dbReference type="GO" id="GO:0005737">
    <property type="term" value="C:cytoplasm"/>
    <property type="evidence" value="ECO:0007669"/>
    <property type="project" value="TreeGrafter"/>
</dbReference>
<evidence type="ECO:0000313" key="2">
    <source>
        <dbReference type="EMBL" id="CAA7258756.1"/>
    </source>
</evidence>
<dbReference type="GO" id="GO:0004649">
    <property type="term" value="F:poly(ADP-ribose) glycohydrolase activity"/>
    <property type="evidence" value="ECO:0007669"/>
    <property type="project" value="InterPro"/>
</dbReference>
<dbReference type="GO" id="GO:0005975">
    <property type="term" value="P:carbohydrate metabolic process"/>
    <property type="evidence" value="ECO:0007669"/>
    <property type="project" value="InterPro"/>
</dbReference>
<dbReference type="Pfam" id="PF05028">
    <property type="entry name" value="PARG_cat_C"/>
    <property type="match status" value="1"/>
</dbReference>
<dbReference type="GO" id="GO:0005634">
    <property type="term" value="C:nucleus"/>
    <property type="evidence" value="ECO:0007669"/>
    <property type="project" value="TreeGrafter"/>
</dbReference>
<proteinExistence type="predicted"/>
<accession>A0A8S0WC96</accession>